<feature type="transmembrane region" description="Helical" evidence="8">
    <location>
        <begin position="311"/>
        <end position="328"/>
    </location>
</feature>
<feature type="transmembrane region" description="Helical" evidence="8">
    <location>
        <begin position="147"/>
        <end position="179"/>
    </location>
</feature>
<feature type="transmembrane region" description="Helical" evidence="8">
    <location>
        <begin position="122"/>
        <end position="141"/>
    </location>
</feature>
<dbReference type="AlphaFoldDB" id="A0A1F5HAJ5"/>
<dbReference type="PANTHER" id="PTHR33908">
    <property type="entry name" value="MANNOSYLTRANSFERASE YKCB-RELATED"/>
    <property type="match status" value="1"/>
</dbReference>
<evidence type="ECO:0000259" key="9">
    <source>
        <dbReference type="Pfam" id="PF13231"/>
    </source>
</evidence>
<evidence type="ECO:0000256" key="5">
    <source>
        <dbReference type="ARBA" id="ARBA00022692"/>
    </source>
</evidence>
<evidence type="ECO:0000256" key="7">
    <source>
        <dbReference type="ARBA" id="ARBA00023136"/>
    </source>
</evidence>
<proteinExistence type="predicted"/>
<dbReference type="InterPro" id="IPR050297">
    <property type="entry name" value="LipidA_mod_glycosyltrf_83"/>
</dbReference>
<keyword evidence="2" id="KW-1003">Cell membrane</keyword>
<dbReference type="GO" id="GO:0009103">
    <property type="term" value="P:lipopolysaccharide biosynthetic process"/>
    <property type="evidence" value="ECO:0007669"/>
    <property type="project" value="UniProtKB-ARBA"/>
</dbReference>
<dbReference type="Pfam" id="PF13231">
    <property type="entry name" value="PMT_2"/>
    <property type="match status" value="1"/>
</dbReference>
<dbReference type="GO" id="GO:0005886">
    <property type="term" value="C:plasma membrane"/>
    <property type="evidence" value="ECO:0007669"/>
    <property type="project" value="UniProtKB-SubCell"/>
</dbReference>
<dbReference type="GO" id="GO:0016763">
    <property type="term" value="F:pentosyltransferase activity"/>
    <property type="evidence" value="ECO:0007669"/>
    <property type="project" value="TreeGrafter"/>
</dbReference>
<reference evidence="10 11" key="1">
    <citation type="journal article" date="2016" name="Nat. Commun.">
        <title>Thousands of microbial genomes shed light on interconnected biogeochemical processes in an aquifer system.</title>
        <authorList>
            <person name="Anantharaman K."/>
            <person name="Brown C.T."/>
            <person name="Hug L.A."/>
            <person name="Sharon I."/>
            <person name="Castelle C.J."/>
            <person name="Probst A.J."/>
            <person name="Thomas B.C."/>
            <person name="Singh A."/>
            <person name="Wilkins M.J."/>
            <person name="Karaoz U."/>
            <person name="Brodie E.L."/>
            <person name="Williams K.H."/>
            <person name="Hubbard S.S."/>
            <person name="Banfield J.F."/>
        </authorList>
    </citation>
    <scope>NUCLEOTIDE SEQUENCE [LARGE SCALE GENOMIC DNA]</scope>
</reference>
<evidence type="ECO:0000313" key="11">
    <source>
        <dbReference type="Proteomes" id="UP000176751"/>
    </source>
</evidence>
<evidence type="ECO:0000313" key="10">
    <source>
        <dbReference type="EMBL" id="OGE01183.1"/>
    </source>
</evidence>
<dbReference type="EMBL" id="MFCA01000029">
    <property type="protein sequence ID" value="OGE01183.1"/>
    <property type="molecule type" value="Genomic_DNA"/>
</dbReference>
<dbReference type="PANTHER" id="PTHR33908:SF11">
    <property type="entry name" value="MEMBRANE PROTEIN"/>
    <property type="match status" value="1"/>
</dbReference>
<dbReference type="STRING" id="1797737.A2196_00535"/>
<comment type="caution">
    <text evidence="10">The sequence shown here is derived from an EMBL/GenBank/DDBJ whole genome shotgun (WGS) entry which is preliminary data.</text>
</comment>
<dbReference type="Proteomes" id="UP000176751">
    <property type="component" value="Unassembled WGS sequence"/>
</dbReference>
<comment type="subcellular location">
    <subcellularLocation>
        <location evidence="1">Cell membrane</location>
        <topology evidence="1">Multi-pass membrane protein</topology>
    </subcellularLocation>
</comment>
<evidence type="ECO:0000256" key="3">
    <source>
        <dbReference type="ARBA" id="ARBA00022676"/>
    </source>
</evidence>
<sequence length="477" mass="55180">MIFIVLLIALVIRFISLNQSLWLDEGINVNVARALNFKSLFFDYSLSDFHPPLYHLILREWILLFGSSEISVRLPSVILGVATVFITYLIGKKLFENKTALIGATLLATSPLHIYYSQEARMYMLAAALVSLSVYFFISILKKDSLWVWFGFVISTTLMLYTDYLPYLLIPVYLFYLLIGRKKVASSTLKSFIPAFILILILIVPWLIILPKQLQVGLSAKTASPAWAQIVGSPNLQNLAVTFVKFTIGRISYDNNLIYALLFAPAALFVIFLFLLSLLRMSYLRFFLWFWFFGPILIGFILAYFIPVFSYFRFIFILGAYYLIWSMAINTINWKPLIRILLSFALIINLTSSAFYLSMPRFQRENWREATSYVEKTSDENSLILFESPYTFGPFDYYNRGKTQAVGALENFNPSQSEVRNKLDDLTRNKNRIFLFQYLSQITDPRGLVFEELTKLGFNNIKTDNFNGVGFLYEFKR</sequence>
<feature type="transmembrane region" description="Helical" evidence="8">
    <location>
        <begin position="257"/>
        <end position="279"/>
    </location>
</feature>
<evidence type="ECO:0000256" key="8">
    <source>
        <dbReference type="SAM" id="Phobius"/>
    </source>
</evidence>
<name>A0A1F5HAJ5_9BACT</name>
<keyword evidence="5 8" id="KW-0812">Transmembrane</keyword>
<feature type="transmembrane region" description="Helical" evidence="8">
    <location>
        <begin position="286"/>
        <end position="305"/>
    </location>
</feature>
<keyword evidence="3" id="KW-0328">Glycosyltransferase</keyword>
<evidence type="ECO:0000256" key="4">
    <source>
        <dbReference type="ARBA" id="ARBA00022679"/>
    </source>
</evidence>
<gene>
    <name evidence="10" type="ORF">A2196_00535</name>
</gene>
<evidence type="ECO:0000256" key="6">
    <source>
        <dbReference type="ARBA" id="ARBA00022989"/>
    </source>
</evidence>
<organism evidence="10 11">
    <name type="scientific">Candidatus Curtissbacteria bacterium RIFOXYA1_FULL_41_14</name>
    <dbReference type="NCBI Taxonomy" id="1797737"/>
    <lineage>
        <taxon>Bacteria</taxon>
        <taxon>Candidatus Curtissiibacteriota</taxon>
    </lineage>
</organism>
<feature type="transmembrane region" description="Helical" evidence="8">
    <location>
        <begin position="340"/>
        <end position="359"/>
    </location>
</feature>
<keyword evidence="4" id="KW-0808">Transferase</keyword>
<keyword evidence="6 8" id="KW-1133">Transmembrane helix</keyword>
<keyword evidence="7 8" id="KW-0472">Membrane</keyword>
<evidence type="ECO:0000256" key="2">
    <source>
        <dbReference type="ARBA" id="ARBA00022475"/>
    </source>
</evidence>
<feature type="domain" description="Glycosyltransferase RgtA/B/C/D-like" evidence="9">
    <location>
        <begin position="50"/>
        <end position="208"/>
    </location>
</feature>
<protein>
    <recommendedName>
        <fullName evidence="9">Glycosyltransferase RgtA/B/C/D-like domain-containing protein</fullName>
    </recommendedName>
</protein>
<evidence type="ECO:0000256" key="1">
    <source>
        <dbReference type="ARBA" id="ARBA00004651"/>
    </source>
</evidence>
<dbReference type="InterPro" id="IPR038731">
    <property type="entry name" value="RgtA/B/C-like"/>
</dbReference>
<feature type="transmembrane region" description="Helical" evidence="8">
    <location>
        <begin position="191"/>
        <end position="209"/>
    </location>
</feature>
<feature type="transmembrane region" description="Helical" evidence="8">
    <location>
        <begin position="70"/>
        <end position="91"/>
    </location>
</feature>
<accession>A0A1F5HAJ5</accession>